<protein>
    <submittedName>
        <fullName evidence="6">Helix-turn-helix transcriptional regulator</fullName>
    </submittedName>
</protein>
<dbReference type="Proteomes" id="UP000666915">
    <property type="component" value="Unassembled WGS sequence"/>
</dbReference>
<keyword evidence="1" id="KW-0805">Transcription regulation</keyword>
<dbReference type="EMBL" id="JAGEOK010000004">
    <property type="protein sequence ID" value="MBO2437361.1"/>
    <property type="molecule type" value="Genomic_DNA"/>
</dbReference>
<dbReference type="Pfam" id="PF00196">
    <property type="entry name" value="GerE"/>
    <property type="match status" value="1"/>
</dbReference>
<reference evidence="6 7" key="1">
    <citation type="submission" date="2021-03" db="EMBL/GenBank/DDBJ databases">
        <authorList>
            <person name="Kanchanasin P."/>
            <person name="Saeng-In P."/>
            <person name="Phongsopitanun W."/>
            <person name="Yuki M."/>
            <person name="Kudo T."/>
            <person name="Ohkuma M."/>
            <person name="Tanasupawat S."/>
        </authorList>
    </citation>
    <scope>NUCLEOTIDE SEQUENCE [LARGE SCALE GENOMIC DNA]</scope>
    <source>
        <strain evidence="6 7">L46</strain>
    </source>
</reference>
<gene>
    <name evidence="6" type="ORF">J4557_07500</name>
</gene>
<evidence type="ECO:0000313" key="6">
    <source>
        <dbReference type="EMBL" id="MBO2437361.1"/>
    </source>
</evidence>
<accession>A0ABS3QU16</accession>
<dbReference type="SUPFAM" id="SSF46894">
    <property type="entry name" value="C-terminal effector domain of the bipartite response regulators"/>
    <property type="match status" value="1"/>
</dbReference>
<dbReference type="PROSITE" id="PS50043">
    <property type="entry name" value="HTH_LUXR_2"/>
    <property type="match status" value="1"/>
</dbReference>
<keyword evidence="7" id="KW-1185">Reference proteome</keyword>
<feature type="region of interest" description="Disordered" evidence="4">
    <location>
        <begin position="234"/>
        <end position="264"/>
    </location>
</feature>
<dbReference type="InterPro" id="IPR016032">
    <property type="entry name" value="Sig_transdc_resp-reg_C-effctor"/>
</dbReference>
<dbReference type="CDD" id="cd06170">
    <property type="entry name" value="LuxR_C_like"/>
    <property type="match status" value="1"/>
</dbReference>
<evidence type="ECO:0000256" key="2">
    <source>
        <dbReference type="ARBA" id="ARBA00023125"/>
    </source>
</evidence>
<keyword evidence="2" id="KW-0238">DNA-binding</keyword>
<dbReference type="SMART" id="SM00421">
    <property type="entry name" value="HTH_LUXR"/>
    <property type="match status" value="1"/>
</dbReference>
<dbReference type="RefSeq" id="WP_208265694.1">
    <property type="nucleotide sequence ID" value="NZ_BAAAGM010000045.1"/>
</dbReference>
<dbReference type="InterPro" id="IPR000792">
    <property type="entry name" value="Tscrpt_reg_LuxR_C"/>
</dbReference>
<evidence type="ECO:0000259" key="5">
    <source>
        <dbReference type="PROSITE" id="PS50043"/>
    </source>
</evidence>
<sequence>MTGSGEVGLRRVLAVTDLLIDADDERTLLPALLPMLLSVLPGDSLVWSVRPDGAGGPLTVPAGLLSRDALAAFARDKAADPLVARMTSGPGTPLLRSDLQSRAEYHALAAYADVYRPLGAEHQLAMAFPAGWAGDEPRSVCLAVNRRRGDFGDDDRTVAELLRPRLARAMRRLAPAARERVTRREAAVLDLLARGLTDRQIARRLAISPRTVEKHLEHAYPKLGVHGRVDAATTWLSSGGARRGPSGPLPGPPDPSDGSYSRGL</sequence>
<dbReference type="PANTHER" id="PTHR44688">
    <property type="entry name" value="DNA-BINDING TRANSCRIPTIONAL ACTIVATOR DEVR_DOSR"/>
    <property type="match status" value="1"/>
</dbReference>
<evidence type="ECO:0000256" key="3">
    <source>
        <dbReference type="ARBA" id="ARBA00023163"/>
    </source>
</evidence>
<evidence type="ECO:0000313" key="7">
    <source>
        <dbReference type="Proteomes" id="UP000666915"/>
    </source>
</evidence>
<dbReference type="Gene3D" id="1.10.10.10">
    <property type="entry name" value="Winged helix-like DNA-binding domain superfamily/Winged helix DNA-binding domain"/>
    <property type="match status" value="1"/>
</dbReference>
<dbReference type="PRINTS" id="PR00038">
    <property type="entry name" value="HTHLUXR"/>
</dbReference>
<dbReference type="PANTHER" id="PTHR44688:SF16">
    <property type="entry name" value="DNA-BINDING TRANSCRIPTIONAL ACTIVATOR DEVR_DOSR"/>
    <property type="match status" value="1"/>
</dbReference>
<dbReference type="InterPro" id="IPR036388">
    <property type="entry name" value="WH-like_DNA-bd_sf"/>
</dbReference>
<name>A0ABS3QU16_9ACTN</name>
<comment type="caution">
    <text evidence="6">The sequence shown here is derived from an EMBL/GenBank/DDBJ whole genome shotgun (WGS) entry which is preliminary data.</text>
</comment>
<organism evidence="6 7">
    <name type="scientific">Actinomadura nitritigenes</name>
    <dbReference type="NCBI Taxonomy" id="134602"/>
    <lineage>
        <taxon>Bacteria</taxon>
        <taxon>Bacillati</taxon>
        <taxon>Actinomycetota</taxon>
        <taxon>Actinomycetes</taxon>
        <taxon>Streptosporangiales</taxon>
        <taxon>Thermomonosporaceae</taxon>
        <taxon>Actinomadura</taxon>
    </lineage>
</organism>
<proteinExistence type="predicted"/>
<feature type="domain" description="HTH luxR-type" evidence="5">
    <location>
        <begin position="174"/>
        <end position="239"/>
    </location>
</feature>
<keyword evidence="3" id="KW-0804">Transcription</keyword>
<evidence type="ECO:0000256" key="4">
    <source>
        <dbReference type="SAM" id="MobiDB-lite"/>
    </source>
</evidence>
<feature type="compositionally biased region" description="Low complexity" evidence="4">
    <location>
        <begin position="237"/>
        <end position="246"/>
    </location>
</feature>
<evidence type="ECO:0000256" key="1">
    <source>
        <dbReference type="ARBA" id="ARBA00023015"/>
    </source>
</evidence>